<sequence length="65" mass="7208">MYACRADTTNVYIVLSKSLDSITVNDSMGKLTTYGRFDTDSKGLCGLAEKSIVEVLSQKIDKFEH</sequence>
<organism evidence="1 2">
    <name type="scientific">secondary endosymbiont of Ctenarytaina eucalypti</name>
    <dbReference type="NCBI Taxonomy" id="1199245"/>
    <lineage>
        <taxon>Bacteria</taxon>
        <taxon>Pseudomonadati</taxon>
        <taxon>Pseudomonadota</taxon>
        <taxon>Gammaproteobacteria</taxon>
        <taxon>Enterobacterales</taxon>
        <taxon>Enterobacteriaceae</taxon>
        <taxon>aphid secondary symbionts</taxon>
    </lineage>
</organism>
<dbReference type="HOGENOM" id="CLU_2847374_0_0_6"/>
<keyword evidence="2" id="KW-1185">Reference proteome</keyword>
<dbReference type="EMBL" id="CP003546">
    <property type="protein sequence ID" value="AFP84736.1"/>
    <property type="molecule type" value="Genomic_DNA"/>
</dbReference>
<evidence type="ECO:0000313" key="1">
    <source>
        <dbReference type="EMBL" id="AFP84736.1"/>
    </source>
</evidence>
<proteinExistence type="predicted"/>
<protein>
    <submittedName>
        <fullName evidence="1">Uncharacterized protein</fullName>
    </submittedName>
</protein>
<dbReference type="KEGG" id="sect:A359_03410"/>
<reference evidence="1 2" key="1">
    <citation type="journal article" date="2012" name="Mol. Biol. Evol.">
        <title>Genome reduction and co-evolution between the primary and secondary bacterial symbionts of psyllids.</title>
        <authorList>
            <person name="Sloan D.B."/>
            <person name="Moran N.A."/>
        </authorList>
    </citation>
    <scope>NUCLEOTIDE SEQUENCE [LARGE SCALE GENOMIC DNA]</scope>
    <source>
        <strain evidence="1">Ceuc_S</strain>
    </source>
</reference>
<dbReference type="AlphaFoldDB" id="J3VRY2"/>
<gene>
    <name evidence="1" type="ORF">A359_03410</name>
</gene>
<accession>J3VRY2</accession>
<dbReference type="Proteomes" id="UP000003936">
    <property type="component" value="Chromosome"/>
</dbReference>
<evidence type="ECO:0000313" key="2">
    <source>
        <dbReference type="Proteomes" id="UP000003936"/>
    </source>
</evidence>
<name>J3VRY2_9ENTR</name>